<keyword evidence="6" id="KW-0131">Cell cycle</keyword>
<evidence type="ECO:0000313" key="11">
    <source>
        <dbReference type="Proteomes" id="UP001648503"/>
    </source>
</evidence>
<dbReference type="Pfam" id="PF13432">
    <property type="entry name" value="TPR_16"/>
    <property type="match status" value="1"/>
</dbReference>
<gene>
    <name evidence="10" type="ORF">BASA50_002543</name>
</gene>
<dbReference type="InterPro" id="IPR007192">
    <property type="entry name" value="APC8"/>
</dbReference>
<dbReference type="PANTHER" id="PTHR12558">
    <property type="entry name" value="CELL DIVISION CYCLE 16,23,27"/>
    <property type="match status" value="1"/>
</dbReference>
<proteinExistence type="predicted"/>
<dbReference type="Pfam" id="PF04049">
    <property type="entry name" value="ANAPC8"/>
    <property type="match status" value="1"/>
</dbReference>
<dbReference type="PROSITE" id="PS50005">
    <property type="entry name" value="TPR"/>
    <property type="match status" value="2"/>
</dbReference>
<dbReference type="InterPro" id="IPR011990">
    <property type="entry name" value="TPR-like_helical_dom_sf"/>
</dbReference>
<sequence>MADGSSGKETQNNDIHSYILRMRHSLRSAVSQCNERGLVMSAKWAAEQLLGFSAPSPKSQPSNDLTPASAGRTSTSGEADTGQPNQNVTFLNLSSAESMPAIPKVGYEEDLYLYAKACFDAREFPHAAEVLQHCTARRSVFLRLYSKLMAAESSQPIESFDSPQDTPSPETRRILIQIEHELTMGIKEGELDGFLWYLIGITVKKLGKRELGIQYLTKAVQKYPYNWSAWVELASCMHMKEDLESVLGNLQRDFMTGCFEVYVENVMEYQMETDTNVVDALLALCPQSRFLKIQRAILYYNARNMEPAELVFEELLSKDQCMIEGMGIYSNVLFLRGKKRELMSLAHRVDSTYKYRPESAVVLGNYHSLKSDRSKAIKSFERALKLDRNYADAWTLLGHEYVELNNAAPAIQIYRRAVGQAYDLLNLPMFSLNYYQRALTIRPRDGRMWNVLSMTFEKLNKIPEAIKCGLHMLLSDEYSTPITLRKMSKLYMKLHAQTGNAKHQDKAVLYENRATHAHEMILELE</sequence>
<feature type="compositionally biased region" description="Polar residues" evidence="8">
    <location>
        <begin position="56"/>
        <end position="86"/>
    </location>
</feature>
<dbReference type="SMART" id="SM00028">
    <property type="entry name" value="TPR"/>
    <property type="match status" value="3"/>
</dbReference>
<dbReference type="InterPro" id="IPR019734">
    <property type="entry name" value="TPR_rpt"/>
</dbReference>
<evidence type="ECO:0000256" key="5">
    <source>
        <dbReference type="ARBA" id="ARBA00022803"/>
    </source>
</evidence>
<evidence type="ECO:0000256" key="3">
    <source>
        <dbReference type="ARBA" id="ARBA00022776"/>
    </source>
</evidence>
<keyword evidence="5 7" id="KW-0802">TPR repeat</keyword>
<keyword evidence="4" id="KW-0833">Ubl conjugation pathway</keyword>
<feature type="domain" description="Cdc23" evidence="9">
    <location>
        <begin position="22"/>
        <end position="296"/>
    </location>
</feature>
<evidence type="ECO:0000256" key="1">
    <source>
        <dbReference type="ARBA" id="ARBA00022618"/>
    </source>
</evidence>
<dbReference type="SUPFAM" id="SSF48452">
    <property type="entry name" value="TPR-like"/>
    <property type="match status" value="1"/>
</dbReference>
<dbReference type="Gene3D" id="1.25.40.10">
    <property type="entry name" value="Tetratricopeptide repeat domain"/>
    <property type="match status" value="2"/>
</dbReference>
<evidence type="ECO:0000256" key="8">
    <source>
        <dbReference type="SAM" id="MobiDB-lite"/>
    </source>
</evidence>
<keyword evidence="2" id="KW-0677">Repeat</keyword>
<name>A0ABQ8FLB7_9FUNG</name>
<accession>A0ABQ8FLB7</accession>
<feature type="repeat" description="TPR" evidence="7">
    <location>
        <begin position="391"/>
        <end position="424"/>
    </location>
</feature>
<evidence type="ECO:0000256" key="6">
    <source>
        <dbReference type="ARBA" id="ARBA00023306"/>
    </source>
</evidence>
<feature type="region of interest" description="Disordered" evidence="8">
    <location>
        <begin position="53"/>
        <end position="86"/>
    </location>
</feature>
<comment type="caution">
    <text evidence="10">The sequence shown here is derived from an EMBL/GenBank/DDBJ whole genome shotgun (WGS) entry which is preliminary data.</text>
</comment>
<dbReference type="PANTHER" id="PTHR12558:SF10">
    <property type="entry name" value="CELL DIVISION CYCLE PROTEIN 23 HOMOLOG"/>
    <property type="match status" value="1"/>
</dbReference>
<evidence type="ECO:0000259" key="9">
    <source>
        <dbReference type="Pfam" id="PF04049"/>
    </source>
</evidence>
<keyword evidence="3" id="KW-0498">Mitosis</keyword>
<keyword evidence="11" id="KW-1185">Reference proteome</keyword>
<feature type="repeat" description="TPR" evidence="7">
    <location>
        <begin position="357"/>
        <end position="390"/>
    </location>
</feature>
<organism evidence="10 11">
    <name type="scientific">Batrachochytrium salamandrivorans</name>
    <dbReference type="NCBI Taxonomy" id="1357716"/>
    <lineage>
        <taxon>Eukaryota</taxon>
        <taxon>Fungi</taxon>
        <taxon>Fungi incertae sedis</taxon>
        <taxon>Chytridiomycota</taxon>
        <taxon>Chytridiomycota incertae sedis</taxon>
        <taxon>Chytridiomycetes</taxon>
        <taxon>Rhizophydiales</taxon>
        <taxon>Rhizophydiales incertae sedis</taxon>
        <taxon>Batrachochytrium</taxon>
    </lineage>
</organism>
<evidence type="ECO:0000256" key="7">
    <source>
        <dbReference type="PROSITE-ProRule" id="PRU00339"/>
    </source>
</evidence>
<evidence type="ECO:0000256" key="2">
    <source>
        <dbReference type="ARBA" id="ARBA00022737"/>
    </source>
</evidence>
<dbReference type="EMBL" id="JAFCIX010000047">
    <property type="protein sequence ID" value="KAH6600151.1"/>
    <property type="molecule type" value="Genomic_DNA"/>
</dbReference>
<reference evidence="10 11" key="1">
    <citation type="submission" date="2021-02" db="EMBL/GenBank/DDBJ databases">
        <title>Variation within the Batrachochytrium salamandrivorans European outbreak.</title>
        <authorList>
            <person name="Kelly M."/>
            <person name="Pasmans F."/>
            <person name="Shea T.P."/>
            <person name="Munoz J.F."/>
            <person name="Carranza S."/>
            <person name="Cuomo C.A."/>
            <person name="Martel A."/>
        </authorList>
    </citation>
    <scope>NUCLEOTIDE SEQUENCE [LARGE SCALE GENOMIC DNA]</scope>
    <source>
        <strain evidence="10 11">AMFP18/2</strain>
    </source>
</reference>
<evidence type="ECO:0000256" key="4">
    <source>
        <dbReference type="ARBA" id="ARBA00022786"/>
    </source>
</evidence>
<keyword evidence="1" id="KW-0132">Cell division</keyword>
<protein>
    <recommendedName>
        <fullName evidence="9">Cdc23 domain-containing protein</fullName>
    </recommendedName>
</protein>
<evidence type="ECO:0000313" key="10">
    <source>
        <dbReference type="EMBL" id="KAH6600151.1"/>
    </source>
</evidence>
<dbReference type="Proteomes" id="UP001648503">
    <property type="component" value="Unassembled WGS sequence"/>
</dbReference>